<gene>
    <name evidence="1" type="ORF">TWF481_012026</name>
</gene>
<evidence type="ECO:0000313" key="2">
    <source>
        <dbReference type="Proteomes" id="UP001370758"/>
    </source>
</evidence>
<proteinExistence type="predicted"/>
<reference evidence="1 2" key="1">
    <citation type="submission" date="2023-08" db="EMBL/GenBank/DDBJ databases">
        <authorList>
            <person name="Palmer J.M."/>
        </authorList>
    </citation>
    <scope>NUCLEOTIDE SEQUENCE [LARGE SCALE GENOMIC DNA]</scope>
    <source>
        <strain evidence="1 2">TWF481</strain>
    </source>
</reference>
<protein>
    <submittedName>
        <fullName evidence="1">Uncharacterized protein</fullName>
    </submittedName>
</protein>
<dbReference type="Proteomes" id="UP001370758">
    <property type="component" value="Unassembled WGS sequence"/>
</dbReference>
<dbReference type="AlphaFoldDB" id="A0AAV9VYN3"/>
<dbReference type="EMBL" id="JAVHJL010000009">
    <property type="protein sequence ID" value="KAK6497621.1"/>
    <property type="molecule type" value="Genomic_DNA"/>
</dbReference>
<keyword evidence="2" id="KW-1185">Reference proteome</keyword>
<comment type="caution">
    <text evidence="1">The sequence shown here is derived from an EMBL/GenBank/DDBJ whole genome shotgun (WGS) entry which is preliminary data.</text>
</comment>
<accession>A0AAV9VYN3</accession>
<evidence type="ECO:0000313" key="1">
    <source>
        <dbReference type="EMBL" id="KAK6497621.1"/>
    </source>
</evidence>
<organism evidence="1 2">
    <name type="scientific">Arthrobotrys musiformis</name>
    <dbReference type="NCBI Taxonomy" id="47236"/>
    <lineage>
        <taxon>Eukaryota</taxon>
        <taxon>Fungi</taxon>
        <taxon>Dikarya</taxon>
        <taxon>Ascomycota</taxon>
        <taxon>Pezizomycotina</taxon>
        <taxon>Orbiliomycetes</taxon>
        <taxon>Orbiliales</taxon>
        <taxon>Orbiliaceae</taxon>
        <taxon>Arthrobotrys</taxon>
    </lineage>
</organism>
<name>A0AAV9VYN3_9PEZI</name>
<sequence length="90" mass="10161">MIFLTILETVNVCLEITLKLFELNEHRIKKTIIEEEDVCRNTGTCMRQPRGPPPRSRLTARLQAAGRSAILALRGFAQRAFSQAQGFFGL</sequence>